<dbReference type="SUPFAM" id="SSF69118">
    <property type="entry name" value="AhpD-like"/>
    <property type="match status" value="1"/>
</dbReference>
<reference evidence="2 3" key="1">
    <citation type="submission" date="2020-08" db="EMBL/GenBank/DDBJ databases">
        <title>Cohnella phylogeny.</title>
        <authorList>
            <person name="Dunlap C."/>
        </authorList>
    </citation>
    <scope>NUCLEOTIDE SEQUENCE [LARGE SCALE GENOMIC DNA]</scope>
    <source>
        <strain evidence="2 3">DSM 28246</strain>
    </source>
</reference>
<dbReference type="GO" id="GO:0051920">
    <property type="term" value="F:peroxiredoxin activity"/>
    <property type="evidence" value="ECO:0007669"/>
    <property type="project" value="InterPro"/>
</dbReference>
<dbReference type="AlphaFoldDB" id="A0A7X0VD46"/>
<keyword evidence="3" id="KW-1185">Reference proteome</keyword>
<dbReference type="PANTHER" id="PTHR34846:SF10">
    <property type="entry name" value="CYTOPLASMIC PROTEIN"/>
    <property type="match status" value="1"/>
</dbReference>
<dbReference type="RefSeq" id="WP_185141028.1">
    <property type="nucleotide sequence ID" value="NZ_JACJVP010000002.1"/>
</dbReference>
<dbReference type="NCBIfam" id="TIGR00778">
    <property type="entry name" value="ahpD_dom"/>
    <property type="match status" value="1"/>
</dbReference>
<accession>A0A7X0VD46</accession>
<name>A0A7X0VD46_9BACL</name>
<dbReference type="EMBL" id="JACJVP010000002">
    <property type="protein sequence ID" value="MBB6669580.1"/>
    <property type="molecule type" value="Genomic_DNA"/>
</dbReference>
<comment type="caution">
    <text evidence="2">The sequence shown here is derived from an EMBL/GenBank/DDBJ whole genome shotgun (WGS) entry which is preliminary data.</text>
</comment>
<dbReference type="InterPro" id="IPR029032">
    <property type="entry name" value="AhpD-like"/>
</dbReference>
<evidence type="ECO:0000259" key="1">
    <source>
        <dbReference type="Pfam" id="PF02627"/>
    </source>
</evidence>
<dbReference type="InterPro" id="IPR004675">
    <property type="entry name" value="AhpD_core"/>
</dbReference>
<dbReference type="PANTHER" id="PTHR34846">
    <property type="entry name" value="4-CARBOXYMUCONOLACTONE DECARBOXYLASE FAMILY PROTEIN (AFU_ORTHOLOGUE AFUA_6G11590)"/>
    <property type="match status" value="1"/>
</dbReference>
<evidence type="ECO:0000313" key="2">
    <source>
        <dbReference type="EMBL" id="MBB6669580.1"/>
    </source>
</evidence>
<evidence type="ECO:0000313" key="3">
    <source>
        <dbReference type="Proteomes" id="UP000547209"/>
    </source>
</evidence>
<feature type="domain" description="Carboxymuconolactone decarboxylase-like" evidence="1">
    <location>
        <begin position="12"/>
        <end position="93"/>
    </location>
</feature>
<dbReference type="Proteomes" id="UP000547209">
    <property type="component" value="Unassembled WGS sequence"/>
</dbReference>
<proteinExistence type="predicted"/>
<dbReference type="Gene3D" id="1.20.1290.10">
    <property type="entry name" value="AhpD-like"/>
    <property type="match status" value="1"/>
</dbReference>
<protein>
    <submittedName>
        <fullName evidence="2">Carboxymuconolactone decarboxylase family protein</fullName>
    </submittedName>
</protein>
<dbReference type="Pfam" id="PF02627">
    <property type="entry name" value="CMD"/>
    <property type="match status" value="1"/>
</dbReference>
<sequence length="151" mass="16789">MQTRFSYHDANPEALQALLALEQFASSRGIEPSLYALIKLRASQINGCAFCVDMHAKDLLKLEGGLDRVVLLPVWREAPCYTDKERAVLDLTEHATRLSEAGVPQPVYERVREFVDEKEFVDIIMAINAINSWNRIGVATGMFPGCAIGGH</sequence>
<dbReference type="InterPro" id="IPR003779">
    <property type="entry name" value="CMD-like"/>
</dbReference>
<gene>
    <name evidence="2" type="ORF">H7C19_02655</name>
</gene>
<organism evidence="2 3">
    <name type="scientific">Cohnella nanjingensis</name>
    <dbReference type="NCBI Taxonomy" id="1387779"/>
    <lineage>
        <taxon>Bacteria</taxon>
        <taxon>Bacillati</taxon>
        <taxon>Bacillota</taxon>
        <taxon>Bacilli</taxon>
        <taxon>Bacillales</taxon>
        <taxon>Paenibacillaceae</taxon>
        <taxon>Cohnella</taxon>
    </lineage>
</organism>